<evidence type="ECO:0000313" key="7">
    <source>
        <dbReference type="Proteomes" id="UP000707245"/>
    </source>
</evidence>
<evidence type="ECO:0000256" key="3">
    <source>
        <dbReference type="SAM" id="Coils"/>
    </source>
</evidence>
<dbReference type="PANTHER" id="PTHR45138">
    <property type="entry name" value="REGULATORY COMPONENTS OF SENSORY TRANSDUCTION SYSTEM"/>
    <property type="match status" value="1"/>
</dbReference>
<comment type="caution">
    <text evidence="6">The sequence shown here is derived from an EMBL/GenBank/DDBJ whole genome shotgun (WGS) entry which is preliminary data.</text>
</comment>
<dbReference type="Pfam" id="PF13424">
    <property type="entry name" value="TPR_12"/>
    <property type="match status" value="1"/>
</dbReference>
<dbReference type="Gene3D" id="3.30.70.270">
    <property type="match status" value="1"/>
</dbReference>
<keyword evidence="7" id="KW-1185">Reference proteome</keyword>
<dbReference type="PROSITE" id="PS50887">
    <property type="entry name" value="GGDEF"/>
    <property type="match status" value="1"/>
</dbReference>
<dbReference type="InterPro" id="IPR050469">
    <property type="entry name" value="Diguanylate_Cyclase"/>
</dbReference>
<protein>
    <recommendedName>
        <fullName evidence="1">diguanylate cyclase</fullName>
        <ecNumber evidence="1">2.7.7.65</ecNumber>
    </recommendedName>
</protein>
<dbReference type="PANTHER" id="PTHR45138:SF9">
    <property type="entry name" value="DIGUANYLATE CYCLASE DGCM-RELATED"/>
    <property type="match status" value="1"/>
</dbReference>
<dbReference type="Proteomes" id="UP000707245">
    <property type="component" value="Unassembled WGS sequence"/>
</dbReference>
<dbReference type="SUPFAM" id="SSF48452">
    <property type="entry name" value="TPR-like"/>
    <property type="match status" value="1"/>
</dbReference>
<dbReference type="Gene3D" id="1.25.40.10">
    <property type="entry name" value="Tetratricopeptide repeat domain"/>
    <property type="match status" value="2"/>
</dbReference>
<reference evidence="6 7" key="1">
    <citation type="submission" date="2020-07" db="EMBL/GenBank/DDBJ databases">
        <title>Halophilic bacteria isolated from french cheeses.</title>
        <authorList>
            <person name="Kothe C.I."/>
            <person name="Farah-Kraiem B."/>
            <person name="Renault P."/>
            <person name="Dridi B."/>
        </authorList>
    </citation>
    <scope>NUCLEOTIDE SEQUENCE [LARGE SCALE GENOMIC DNA]</scope>
    <source>
        <strain evidence="6 7">FME14</strain>
    </source>
</reference>
<evidence type="ECO:0000256" key="4">
    <source>
        <dbReference type="SAM" id="Phobius"/>
    </source>
</evidence>
<evidence type="ECO:0000256" key="1">
    <source>
        <dbReference type="ARBA" id="ARBA00012528"/>
    </source>
</evidence>
<keyword evidence="4" id="KW-0472">Membrane</keyword>
<keyword evidence="4" id="KW-1133">Transmembrane helix</keyword>
<gene>
    <name evidence="6" type="ORF">EI167_16425</name>
</gene>
<name>A0ABR9FQ85_9GAMM</name>
<accession>A0ABR9FQ85</accession>
<dbReference type="InterPro" id="IPR011990">
    <property type="entry name" value="TPR-like_helical_dom_sf"/>
</dbReference>
<dbReference type="NCBIfam" id="TIGR00254">
    <property type="entry name" value="GGDEF"/>
    <property type="match status" value="1"/>
</dbReference>
<evidence type="ECO:0000313" key="6">
    <source>
        <dbReference type="EMBL" id="MBE0458996.1"/>
    </source>
</evidence>
<dbReference type="Pfam" id="PF00990">
    <property type="entry name" value="GGDEF"/>
    <property type="match status" value="1"/>
</dbReference>
<dbReference type="RefSeq" id="WP_192542522.1">
    <property type="nucleotide sequence ID" value="NZ_JBQDLW010000094.1"/>
</dbReference>
<comment type="catalytic activity">
    <reaction evidence="2">
        <text>2 GTP = 3',3'-c-di-GMP + 2 diphosphate</text>
        <dbReference type="Rhea" id="RHEA:24898"/>
        <dbReference type="ChEBI" id="CHEBI:33019"/>
        <dbReference type="ChEBI" id="CHEBI:37565"/>
        <dbReference type="ChEBI" id="CHEBI:58805"/>
        <dbReference type="EC" id="2.7.7.65"/>
    </reaction>
</comment>
<proteinExistence type="predicted"/>
<evidence type="ECO:0000256" key="2">
    <source>
        <dbReference type="ARBA" id="ARBA00034247"/>
    </source>
</evidence>
<feature type="domain" description="GGDEF" evidence="5">
    <location>
        <begin position="481"/>
        <end position="608"/>
    </location>
</feature>
<sequence length="608" mass="68886">MLRVLCFVLFSANLAASEVKSEIDKVLYGYTTRAESRAILEKLEQGIPYKNVLDDARVMTFKCWFSDVATPNGLITYKHFLKQASSIIQKSSVQVLKHEFIACKAAQEYIQGHYQAATTLLKPITKNSEHAKSPKELNVIATANIILNRIYLAQGRYEDAFHAAQKAYQLFEKSGNSYEQALALKEIADIHIALFNFDLAIEQLQRAATELTQFNEQEHYKVIDQLAFAYEKSGNRPKAIELYQSIKNDVRSYESDDGYAYVLIKLAELYTEQNQLNAAKSYLTAVDKLKIDSSWITVLLTMTQAQWHLKSNNLNAALTLFNKLQTEQNSWSVSFKERYFNFASLLAEVTNDSSLHIDAQQQLITIIKQKQKDIANNALISARLNFDLEQQKREITRLEQASALQKELLTVAEGKAFWQRLTLIIASVCLILFAIYSFKQARQKKHFEVLALKDELTGIANRRAIINLKRSVMQKNLHNKRVSSLISIDIDHFKAVNDQYGHDIGDELIISIVNSIVSTVRCSDMVGRVGGEEFLIVLENQTLENAKEIAGRIRHSIAEKQHTSLGINSTVSIGVIEITPHENAEQAAKRVDLNLYKAKQNGRNSVVF</sequence>
<dbReference type="SUPFAM" id="SSF55073">
    <property type="entry name" value="Nucleotide cyclase"/>
    <property type="match status" value="1"/>
</dbReference>
<dbReference type="CDD" id="cd01949">
    <property type="entry name" value="GGDEF"/>
    <property type="match status" value="1"/>
</dbReference>
<keyword evidence="4" id="KW-0812">Transmembrane</keyword>
<dbReference type="SMART" id="SM00267">
    <property type="entry name" value="GGDEF"/>
    <property type="match status" value="1"/>
</dbReference>
<feature type="coiled-coil region" evidence="3">
    <location>
        <begin position="381"/>
        <end position="408"/>
    </location>
</feature>
<dbReference type="InterPro" id="IPR043128">
    <property type="entry name" value="Rev_trsase/Diguanyl_cyclase"/>
</dbReference>
<feature type="transmembrane region" description="Helical" evidence="4">
    <location>
        <begin position="417"/>
        <end position="438"/>
    </location>
</feature>
<keyword evidence="3" id="KW-0175">Coiled coil</keyword>
<dbReference type="EMBL" id="RRZA01000059">
    <property type="protein sequence ID" value="MBE0458996.1"/>
    <property type="molecule type" value="Genomic_DNA"/>
</dbReference>
<dbReference type="InterPro" id="IPR029787">
    <property type="entry name" value="Nucleotide_cyclase"/>
</dbReference>
<dbReference type="InterPro" id="IPR000160">
    <property type="entry name" value="GGDEF_dom"/>
</dbReference>
<evidence type="ECO:0000259" key="5">
    <source>
        <dbReference type="PROSITE" id="PS50887"/>
    </source>
</evidence>
<dbReference type="EC" id="2.7.7.65" evidence="1"/>
<organism evidence="6 7">
    <name type="scientific">Pseudoalteromonas prydzensis</name>
    <dbReference type="NCBI Taxonomy" id="182141"/>
    <lineage>
        <taxon>Bacteria</taxon>
        <taxon>Pseudomonadati</taxon>
        <taxon>Pseudomonadota</taxon>
        <taxon>Gammaproteobacteria</taxon>
        <taxon>Alteromonadales</taxon>
        <taxon>Pseudoalteromonadaceae</taxon>
        <taxon>Pseudoalteromonas</taxon>
    </lineage>
</organism>